<dbReference type="PANTHER" id="PTHR43649:SF12">
    <property type="entry name" value="DIACETYLCHITOBIOSE BINDING PROTEIN DASA"/>
    <property type="match status" value="1"/>
</dbReference>
<sequence>MANEFPLPSPFPGTQMPTDSGTLPPPEENPAVPPAYQPPQPAVAPQIKGFHFKFIVPVAIGLAVIGVIIFVVSRFLAGIKPTSKSTDKAQAITINYWGLWETSAIMKPVIDAFEAANPGIKVNYQLQSQQDYQDRLQTAIAGTTAPDVARIHSTWLPLFIKNLLPAPANTVSATEIQTNFYPVVGNTVLVNGQVFGVPMNLDGLVLFINTNILRQANLSAPTNWVELSTIAKTLTLRDQVTGKITRAGVALGNTVNIRFWPDIVTLMILQRGLNPLQPDDRLIGTDVLPFYASFALPGQYWDETMPDSVVAFANEKVAVIIAPLWVVPEISAINPALIWQTAPIPQLPDVEPVNWATMWTEIVPKNTPHPQEAWKFVSYLASAKAQQLLFESAIKERNLAQIPANKAVAQIASQNPVNAALVPGLANAKTFYTATLTHDNETALNSRLIKYLEDAVNSTIKRQDPVKIVETLNLGFNQVLSQYRLVNPLPTPTGQ</sequence>
<dbReference type="STRING" id="1817722.A2703_01465"/>
<dbReference type="InterPro" id="IPR050490">
    <property type="entry name" value="Bact_solute-bd_prot1"/>
</dbReference>
<dbReference type="SUPFAM" id="SSF53850">
    <property type="entry name" value="Periplasmic binding protein-like II"/>
    <property type="match status" value="1"/>
</dbReference>
<keyword evidence="2" id="KW-0812">Transmembrane</keyword>
<proteinExistence type="predicted"/>
<dbReference type="EMBL" id="MFAG01000041">
    <property type="protein sequence ID" value="OGD71088.1"/>
    <property type="molecule type" value="Genomic_DNA"/>
</dbReference>
<protein>
    <recommendedName>
        <fullName evidence="5">ABC transporter substrate-binding protein</fullName>
    </recommendedName>
</protein>
<reference evidence="3 4" key="1">
    <citation type="journal article" date="2016" name="Nat. Commun.">
        <title>Thousands of microbial genomes shed light on interconnected biogeochemical processes in an aquifer system.</title>
        <authorList>
            <person name="Anantharaman K."/>
            <person name="Brown C.T."/>
            <person name="Hug L.A."/>
            <person name="Sharon I."/>
            <person name="Castelle C.J."/>
            <person name="Probst A.J."/>
            <person name="Thomas B.C."/>
            <person name="Singh A."/>
            <person name="Wilkins M.J."/>
            <person name="Karaoz U."/>
            <person name="Brodie E.L."/>
            <person name="Williams K.H."/>
            <person name="Hubbard S.S."/>
            <person name="Banfield J.F."/>
        </authorList>
    </citation>
    <scope>NUCLEOTIDE SEQUENCE [LARGE SCALE GENOMIC DNA]</scope>
</reference>
<dbReference type="PANTHER" id="PTHR43649">
    <property type="entry name" value="ARABINOSE-BINDING PROTEIN-RELATED"/>
    <property type="match status" value="1"/>
</dbReference>
<name>A0A1F5EUK8_9BACT</name>
<dbReference type="Pfam" id="PF01547">
    <property type="entry name" value="SBP_bac_1"/>
    <property type="match status" value="1"/>
</dbReference>
<evidence type="ECO:0000256" key="1">
    <source>
        <dbReference type="SAM" id="MobiDB-lite"/>
    </source>
</evidence>
<accession>A0A1F5EUK8</accession>
<keyword evidence="2" id="KW-0472">Membrane</keyword>
<feature type="compositionally biased region" description="Pro residues" evidence="1">
    <location>
        <begin position="23"/>
        <end position="38"/>
    </location>
</feature>
<comment type="caution">
    <text evidence="3">The sequence shown here is derived from an EMBL/GenBank/DDBJ whole genome shotgun (WGS) entry which is preliminary data.</text>
</comment>
<evidence type="ECO:0000313" key="3">
    <source>
        <dbReference type="EMBL" id="OGD71088.1"/>
    </source>
</evidence>
<dbReference type="AlphaFoldDB" id="A0A1F5EUK8"/>
<organism evidence="3 4">
    <name type="scientific">Candidatus Collierbacteria bacterium RIFCSPHIGHO2_01_FULL_50_25</name>
    <dbReference type="NCBI Taxonomy" id="1817722"/>
    <lineage>
        <taxon>Bacteria</taxon>
        <taxon>Candidatus Collieribacteriota</taxon>
    </lineage>
</organism>
<feature type="region of interest" description="Disordered" evidence="1">
    <location>
        <begin position="1"/>
        <end position="38"/>
    </location>
</feature>
<evidence type="ECO:0000256" key="2">
    <source>
        <dbReference type="SAM" id="Phobius"/>
    </source>
</evidence>
<gene>
    <name evidence="3" type="ORF">A2703_01465</name>
</gene>
<dbReference type="InterPro" id="IPR006059">
    <property type="entry name" value="SBP"/>
</dbReference>
<feature type="transmembrane region" description="Helical" evidence="2">
    <location>
        <begin position="54"/>
        <end position="77"/>
    </location>
</feature>
<evidence type="ECO:0008006" key="5">
    <source>
        <dbReference type="Google" id="ProtNLM"/>
    </source>
</evidence>
<dbReference type="Gene3D" id="3.40.190.10">
    <property type="entry name" value="Periplasmic binding protein-like II"/>
    <property type="match status" value="1"/>
</dbReference>
<evidence type="ECO:0000313" key="4">
    <source>
        <dbReference type="Proteomes" id="UP000177979"/>
    </source>
</evidence>
<dbReference type="Proteomes" id="UP000177979">
    <property type="component" value="Unassembled WGS sequence"/>
</dbReference>
<keyword evidence="2" id="KW-1133">Transmembrane helix</keyword>